<evidence type="ECO:0000313" key="1">
    <source>
        <dbReference type="EMBL" id="JAH79536.1"/>
    </source>
</evidence>
<dbReference type="EMBL" id="GBXM01040164">
    <property type="protein sequence ID" value="JAH68413.1"/>
    <property type="molecule type" value="Transcribed_RNA"/>
</dbReference>
<reference evidence="1" key="1">
    <citation type="submission" date="2014-11" db="EMBL/GenBank/DDBJ databases">
        <authorList>
            <person name="Amaro Gonzalez C."/>
        </authorList>
    </citation>
    <scope>NUCLEOTIDE SEQUENCE</scope>
</reference>
<protein>
    <submittedName>
        <fullName evidence="1">Uncharacterized protein</fullName>
    </submittedName>
</protein>
<dbReference type="EMBL" id="GBXM01029041">
    <property type="protein sequence ID" value="JAH79536.1"/>
    <property type="molecule type" value="Transcribed_RNA"/>
</dbReference>
<sequence length="43" mass="5054">MRLKITCCWTPNRPIGVQPGFSSVQELISQWWHLLKVSREQSI</sequence>
<dbReference type="AlphaFoldDB" id="A0A0E9VND8"/>
<accession>A0A0E9VND8</accession>
<name>A0A0E9VND8_ANGAN</name>
<proteinExistence type="predicted"/>
<reference evidence="1" key="2">
    <citation type="journal article" date="2015" name="Fish Shellfish Immunol.">
        <title>Early steps in the European eel (Anguilla anguilla)-Vibrio vulnificus interaction in the gills: Role of the RtxA13 toxin.</title>
        <authorList>
            <person name="Callol A."/>
            <person name="Pajuelo D."/>
            <person name="Ebbesson L."/>
            <person name="Teles M."/>
            <person name="MacKenzie S."/>
            <person name="Amaro C."/>
        </authorList>
    </citation>
    <scope>NUCLEOTIDE SEQUENCE</scope>
</reference>
<organism evidence="1">
    <name type="scientific">Anguilla anguilla</name>
    <name type="common">European freshwater eel</name>
    <name type="synonym">Muraena anguilla</name>
    <dbReference type="NCBI Taxonomy" id="7936"/>
    <lineage>
        <taxon>Eukaryota</taxon>
        <taxon>Metazoa</taxon>
        <taxon>Chordata</taxon>
        <taxon>Craniata</taxon>
        <taxon>Vertebrata</taxon>
        <taxon>Euteleostomi</taxon>
        <taxon>Actinopterygii</taxon>
        <taxon>Neopterygii</taxon>
        <taxon>Teleostei</taxon>
        <taxon>Anguilliformes</taxon>
        <taxon>Anguillidae</taxon>
        <taxon>Anguilla</taxon>
    </lineage>
</organism>